<dbReference type="PANTHER" id="PTHR38834:SF3">
    <property type="entry name" value="SOLUTE-BINDING PROTEIN FAMILY 3_N-TERMINAL DOMAIN-CONTAINING PROTEIN"/>
    <property type="match status" value="1"/>
</dbReference>
<feature type="domain" description="Solute-binding protein family 3/N-terminal" evidence="2">
    <location>
        <begin position="33"/>
        <end position="247"/>
    </location>
</feature>
<protein>
    <submittedName>
        <fullName evidence="3">Transporter substrate-binding domain-containing protein</fullName>
    </submittedName>
</protein>
<dbReference type="Gene3D" id="3.40.190.10">
    <property type="entry name" value="Periplasmic binding protein-like II"/>
    <property type="match status" value="2"/>
</dbReference>
<feature type="signal peptide" evidence="1">
    <location>
        <begin position="1"/>
        <end position="21"/>
    </location>
</feature>
<dbReference type="RefSeq" id="WP_186949573.1">
    <property type="nucleotide sequence ID" value="NZ_JACOGF010000014.1"/>
</dbReference>
<dbReference type="PANTHER" id="PTHR38834">
    <property type="entry name" value="PERIPLASMIC SUBSTRATE BINDING PROTEIN FAMILY 3"/>
    <property type="match status" value="1"/>
</dbReference>
<gene>
    <name evidence="3" type="ORF">H8L32_22385</name>
</gene>
<organism evidence="3 4">
    <name type="scientific">Undibacterium hunanense</name>
    <dbReference type="NCBI Taxonomy" id="2762292"/>
    <lineage>
        <taxon>Bacteria</taxon>
        <taxon>Pseudomonadati</taxon>
        <taxon>Pseudomonadota</taxon>
        <taxon>Betaproteobacteria</taxon>
        <taxon>Burkholderiales</taxon>
        <taxon>Oxalobacteraceae</taxon>
        <taxon>Undibacterium</taxon>
    </lineage>
</organism>
<dbReference type="SUPFAM" id="SSF53850">
    <property type="entry name" value="Periplasmic binding protein-like II"/>
    <property type="match status" value="1"/>
</dbReference>
<dbReference type="InterPro" id="IPR001638">
    <property type="entry name" value="Solute-binding_3/MltF_N"/>
</dbReference>
<dbReference type="Proteomes" id="UP000650424">
    <property type="component" value="Unassembled WGS sequence"/>
</dbReference>
<evidence type="ECO:0000259" key="2">
    <source>
        <dbReference type="Pfam" id="PF00497"/>
    </source>
</evidence>
<feature type="chain" id="PRO_5046383056" evidence="1">
    <location>
        <begin position="22"/>
        <end position="250"/>
    </location>
</feature>
<dbReference type="Pfam" id="PF00497">
    <property type="entry name" value="SBP_bac_3"/>
    <property type="match status" value="1"/>
</dbReference>
<evidence type="ECO:0000313" key="4">
    <source>
        <dbReference type="Proteomes" id="UP000650424"/>
    </source>
</evidence>
<evidence type="ECO:0000256" key="1">
    <source>
        <dbReference type="SAM" id="SignalP"/>
    </source>
</evidence>
<keyword evidence="1" id="KW-0732">Signal</keyword>
<sequence length="250" mass="28606">MKKIICLFAMCLALFSPTGQAQTVVVEPIRWVTAEFPPFIWLQKDVPQGYAYELIAAMSSQMGRQPDLTFYPWSRVIKMGREGKSYGLFPLARTPERETSFKWLVPLSKVNYTFFGHRTGKINIEKANVDQLRSMRIGIMRGSLLEKNLQAKNFRHIVYEKNYQDLLKMLSLGGIDAIYAGYPMLTSAIEEYGFRLDDFHTGASLGSADLYLASSLGVHEKEEKAWKAAYEILQKDGTVMKLKNKYFAWD</sequence>
<keyword evidence="4" id="KW-1185">Reference proteome</keyword>
<reference evidence="3 4" key="1">
    <citation type="submission" date="2020-08" db="EMBL/GenBank/DDBJ databases">
        <title>Novel species isolated from subtropical streams in China.</title>
        <authorList>
            <person name="Lu H."/>
        </authorList>
    </citation>
    <scope>NUCLEOTIDE SEQUENCE [LARGE SCALE GENOMIC DNA]</scope>
    <source>
        <strain evidence="3 4">CY18W</strain>
    </source>
</reference>
<proteinExistence type="predicted"/>
<name>A0ABR6ZWR7_9BURK</name>
<dbReference type="EMBL" id="JACOGF010000014">
    <property type="protein sequence ID" value="MBC3920229.1"/>
    <property type="molecule type" value="Genomic_DNA"/>
</dbReference>
<accession>A0ABR6ZWR7</accession>
<comment type="caution">
    <text evidence="3">The sequence shown here is derived from an EMBL/GenBank/DDBJ whole genome shotgun (WGS) entry which is preliminary data.</text>
</comment>
<evidence type="ECO:0000313" key="3">
    <source>
        <dbReference type="EMBL" id="MBC3920229.1"/>
    </source>
</evidence>